<protein>
    <submittedName>
        <fullName evidence="2">Uncharacterized protein</fullName>
    </submittedName>
</protein>
<feature type="signal peptide" evidence="1">
    <location>
        <begin position="1"/>
        <end position="20"/>
    </location>
</feature>
<dbReference type="Proteomes" id="UP001597393">
    <property type="component" value="Unassembled WGS sequence"/>
</dbReference>
<comment type="caution">
    <text evidence="2">The sequence shown here is derived from an EMBL/GenBank/DDBJ whole genome shotgun (WGS) entry which is preliminary data.</text>
</comment>
<feature type="chain" id="PRO_5045851789" evidence="1">
    <location>
        <begin position="21"/>
        <end position="320"/>
    </location>
</feature>
<name>A0ABW5NGX1_9SPHI</name>
<dbReference type="RefSeq" id="WP_380867936.1">
    <property type="nucleotide sequence ID" value="NZ_JBHUMA010000004.1"/>
</dbReference>
<proteinExistence type="predicted"/>
<keyword evidence="1" id="KW-0732">Signal</keyword>
<evidence type="ECO:0000256" key="1">
    <source>
        <dbReference type="SAM" id="SignalP"/>
    </source>
</evidence>
<reference evidence="3" key="1">
    <citation type="journal article" date="2019" name="Int. J. Syst. Evol. Microbiol.">
        <title>The Global Catalogue of Microorganisms (GCM) 10K type strain sequencing project: providing services to taxonomists for standard genome sequencing and annotation.</title>
        <authorList>
            <consortium name="The Broad Institute Genomics Platform"/>
            <consortium name="The Broad Institute Genome Sequencing Center for Infectious Disease"/>
            <person name="Wu L."/>
            <person name="Ma J."/>
        </authorList>
    </citation>
    <scope>NUCLEOTIDE SEQUENCE [LARGE SCALE GENOMIC DNA]</scope>
    <source>
        <strain evidence="3">KCTC 42248</strain>
    </source>
</reference>
<evidence type="ECO:0000313" key="3">
    <source>
        <dbReference type="Proteomes" id="UP001597393"/>
    </source>
</evidence>
<gene>
    <name evidence="2" type="ORF">ACFSQ3_04540</name>
</gene>
<keyword evidence="3" id="KW-1185">Reference proteome</keyword>
<evidence type="ECO:0000313" key="2">
    <source>
        <dbReference type="EMBL" id="MFD2598212.1"/>
    </source>
</evidence>
<organism evidence="2 3">
    <name type="scientific">Sphingobacterium corticis</name>
    <dbReference type="NCBI Taxonomy" id="1812823"/>
    <lineage>
        <taxon>Bacteria</taxon>
        <taxon>Pseudomonadati</taxon>
        <taxon>Bacteroidota</taxon>
        <taxon>Sphingobacteriia</taxon>
        <taxon>Sphingobacteriales</taxon>
        <taxon>Sphingobacteriaceae</taxon>
        <taxon>Sphingobacterium</taxon>
    </lineage>
</organism>
<sequence>MKKATLVVVMMMLVAFCAEAQRPHTTNPMKEHLEALNAIKNADSLQKELDRLTTGEQEDDHLIAYQYFIKNADQERADKLKAVILQKFPRGSMAKQTMIEKITGEPDLLERDRLFSKMAEERPDEEFGYLPFMMAQDFANVGNEANMTKYANIYARSAVDGKGNPVSKEFIYSLVAEGMIRTNPDIAAKYLKGGMEENKKSLDQMLAEGGSDSNLLKRAKSNYYNATNSYVDALLKGSDPEKGYVIAADMYKKLKSDPTEERSLFLINRKSIYVCIAIYKPFQRSFSIRGKRVAFGFHFTSDYRSFKTDLLGSKRERRRI</sequence>
<dbReference type="EMBL" id="JBHUMA010000004">
    <property type="protein sequence ID" value="MFD2598212.1"/>
    <property type="molecule type" value="Genomic_DNA"/>
</dbReference>
<accession>A0ABW5NGX1</accession>